<keyword evidence="1" id="KW-0812">Transmembrane</keyword>
<evidence type="ECO:0000256" key="1">
    <source>
        <dbReference type="SAM" id="Phobius"/>
    </source>
</evidence>
<proteinExistence type="predicted"/>
<dbReference type="EMBL" id="VSSQ01140929">
    <property type="protein sequence ID" value="MPN62641.1"/>
    <property type="molecule type" value="Genomic_DNA"/>
</dbReference>
<feature type="transmembrane region" description="Helical" evidence="1">
    <location>
        <begin position="55"/>
        <end position="77"/>
    </location>
</feature>
<dbReference type="AlphaFoldDB" id="A0A645JGA3"/>
<comment type="caution">
    <text evidence="2">The sequence shown here is derived from an EMBL/GenBank/DDBJ whole genome shotgun (WGS) entry which is preliminary data.</text>
</comment>
<keyword evidence="1" id="KW-1133">Transmembrane helix</keyword>
<keyword evidence="1" id="KW-0472">Membrane</keyword>
<reference evidence="2" key="1">
    <citation type="submission" date="2019-08" db="EMBL/GenBank/DDBJ databases">
        <authorList>
            <person name="Kucharzyk K."/>
            <person name="Murdoch R.W."/>
            <person name="Higgins S."/>
            <person name="Loffler F."/>
        </authorList>
    </citation>
    <scope>NUCLEOTIDE SEQUENCE</scope>
</reference>
<accession>A0A645JGA3</accession>
<evidence type="ECO:0008006" key="3">
    <source>
        <dbReference type="Google" id="ProtNLM"/>
    </source>
</evidence>
<sequence>MYAHNNYLELLVSGGIPMALIYYAGQVGALIYAAHEIKRSRATDKTGKDAMLRQLTVVFYVMLVMRFVLDFAVVSYYERQDAIFIILLVAAAKQLNATRKENVDSTTGGEAFEN</sequence>
<feature type="transmembrane region" description="Helical" evidence="1">
    <location>
        <begin position="12"/>
        <end position="34"/>
    </location>
</feature>
<protein>
    <recommendedName>
        <fullName evidence="3">O-antigen polymerase</fullName>
    </recommendedName>
</protein>
<name>A0A645JGA3_9ZZZZ</name>
<evidence type="ECO:0000313" key="2">
    <source>
        <dbReference type="EMBL" id="MPN62641.1"/>
    </source>
</evidence>
<organism evidence="2">
    <name type="scientific">bioreactor metagenome</name>
    <dbReference type="NCBI Taxonomy" id="1076179"/>
    <lineage>
        <taxon>unclassified sequences</taxon>
        <taxon>metagenomes</taxon>
        <taxon>ecological metagenomes</taxon>
    </lineage>
</organism>
<gene>
    <name evidence="2" type="ORF">SDC9_210393</name>
</gene>